<organism evidence="2 3">
    <name type="scientific">Monosiga brevicollis</name>
    <name type="common">Choanoflagellate</name>
    <dbReference type="NCBI Taxonomy" id="81824"/>
    <lineage>
        <taxon>Eukaryota</taxon>
        <taxon>Choanoflagellata</taxon>
        <taxon>Craspedida</taxon>
        <taxon>Salpingoecidae</taxon>
        <taxon>Monosiga</taxon>
    </lineage>
</organism>
<dbReference type="Proteomes" id="UP000001357">
    <property type="component" value="Unassembled WGS sequence"/>
</dbReference>
<dbReference type="EMBL" id="CH991558">
    <property type="protein sequence ID" value="EDQ87617.1"/>
    <property type="molecule type" value="Genomic_DNA"/>
</dbReference>
<evidence type="ECO:0000313" key="3">
    <source>
        <dbReference type="Proteomes" id="UP000001357"/>
    </source>
</evidence>
<feature type="region of interest" description="Disordered" evidence="1">
    <location>
        <begin position="80"/>
        <end position="110"/>
    </location>
</feature>
<accession>A9V4H9</accession>
<feature type="compositionally biased region" description="Basic and acidic residues" evidence="1">
    <location>
        <begin position="294"/>
        <end position="325"/>
    </location>
</feature>
<dbReference type="KEGG" id="mbr:MONBRDRAFT_37901"/>
<evidence type="ECO:0000313" key="2">
    <source>
        <dbReference type="EMBL" id="EDQ87617.1"/>
    </source>
</evidence>
<feature type="compositionally biased region" description="Low complexity" evidence="1">
    <location>
        <begin position="329"/>
        <end position="349"/>
    </location>
</feature>
<feature type="region of interest" description="Disordered" evidence="1">
    <location>
        <begin position="136"/>
        <end position="180"/>
    </location>
</feature>
<keyword evidence="3" id="KW-1185">Reference proteome</keyword>
<proteinExistence type="predicted"/>
<gene>
    <name evidence="2" type="ORF">MONBRDRAFT_37901</name>
</gene>
<dbReference type="OMA" id="DCFANES"/>
<dbReference type="RefSeq" id="XP_001747537.1">
    <property type="nucleotide sequence ID" value="XM_001747485.1"/>
</dbReference>
<sequence>MMCTKPPAWLSALAGSDITVPATDLEALPEAAKAAERNAPVRGPSALSYNQLLYRMESSQCVMQWLHPALTLEGLCGSPPSLSSSVAASDPRPDCAPGSWRPSHPMTAFMDPSANVQLDEEEVALKLDAVEVEQPALERQRATSSQLTNNSEQPISPANLPTTAQETSKRPAPTENTLSPTAIIAPFARPLPRLSPVQATPERIAAAQEREDEQARAAAEAAAAETAAAAESNQQDPSTPKTPSDPEPSHTSTRTPPSPPATKSPNQPTATVTATAMDMDPDPDHRVGPSSPHSTEKTIGQRHDRHSRSDSPAHSPRERTADREPLPNASKLEPKSSSSSVASGTGPSSARRAPGFQLTRLSESSASEASKAGNNTQRLPSHPPSTPPASSKRASHSDDRAASANKRSKAEAQASTGNSGGRNRRESRDSRDSRDDRGRRDSREPRHATPQDTRRGSRRSDEGLVTRAHRSPSVDSAEKRRQRVVPATQSAISPKRSDTGRASAGSRAYEEARELKAKSMATESKPLAASILVKATLLFVQSILDMRACKDEIITYIERVALMAKSQCSSHAPRLKVLTELAISTIKFYRFDHVRKNRYKQLVPTLRDRLREALKASDKAAKGSNGQAAEADEVSVKRKEYKDIIDVLDCFANESEAQVCYAGAMIHARDFPADYKRLIEHRLGTLDLARQEPRKLVQLAFEIYDTIAPSIV</sequence>
<protein>
    <submittedName>
        <fullName evidence="2">Uncharacterized protein</fullName>
    </submittedName>
</protein>
<feature type="compositionally biased region" description="Low complexity" evidence="1">
    <location>
        <begin position="263"/>
        <end position="276"/>
    </location>
</feature>
<feature type="compositionally biased region" description="Low complexity" evidence="1">
    <location>
        <begin position="216"/>
        <end position="231"/>
    </location>
</feature>
<dbReference type="GeneID" id="5892799"/>
<feature type="compositionally biased region" description="Low complexity" evidence="1">
    <location>
        <begin position="80"/>
        <end position="89"/>
    </location>
</feature>
<name>A9V4H9_MONBE</name>
<dbReference type="AlphaFoldDB" id="A9V4H9"/>
<feature type="compositionally biased region" description="Polar residues" evidence="1">
    <location>
        <begin position="232"/>
        <end position="242"/>
    </location>
</feature>
<dbReference type="InParanoid" id="A9V4H9"/>
<feature type="region of interest" description="Disordered" evidence="1">
    <location>
        <begin position="204"/>
        <end position="507"/>
    </location>
</feature>
<feature type="compositionally biased region" description="Polar residues" evidence="1">
    <location>
        <begin position="142"/>
        <end position="166"/>
    </location>
</feature>
<evidence type="ECO:0000256" key="1">
    <source>
        <dbReference type="SAM" id="MobiDB-lite"/>
    </source>
</evidence>
<feature type="compositionally biased region" description="Basic and acidic residues" evidence="1">
    <location>
        <begin position="423"/>
        <end position="464"/>
    </location>
</feature>
<reference evidence="2 3" key="1">
    <citation type="journal article" date="2008" name="Nature">
        <title>The genome of the choanoflagellate Monosiga brevicollis and the origin of metazoans.</title>
        <authorList>
            <consortium name="JGI Sequencing"/>
            <person name="King N."/>
            <person name="Westbrook M.J."/>
            <person name="Young S.L."/>
            <person name="Kuo A."/>
            <person name="Abedin M."/>
            <person name="Chapman J."/>
            <person name="Fairclough S."/>
            <person name="Hellsten U."/>
            <person name="Isogai Y."/>
            <person name="Letunic I."/>
            <person name="Marr M."/>
            <person name="Pincus D."/>
            <person name="Putnam N."/>
            <person name="Rokas A."/>
            <person name="Wright K.J."/>
            <person name="Zuzow R."/>
            <person name="Dirks W."/>
            <person name="Good M."/>
            <person name="Goodstein D."/>
            <person name="Lemons D."/>
            <person name="Li W."/>
            <person name="Lyons J.B."/>
            <person name="Morris A."/>
            <person name="Nichols S."/>
            <person name="Richter D.J."/>
            <person name="Salamov A."/>
            <person name="Bork P."/>
            <person name="Lim W.A."/>
            <person name="Manning G."/>
            <person name="Miller W.T."/>
            <person name="McGinnis W."/>
            <person name="Shapiro H."/>
            <person name="Tjian R."/>
            <person name="Grigoriev I.V."/>
            <person name="Rokhsar D."/>
        </authorList>
    </citation>
    <scope>NUCLEOTIDE SEQUENCE [LARGE SCALE GENOMIC DNA]</scope>
    <source>
        <strain evidence="3">MX1 / ATCC 50154</strain>
    </source>
</reference>